<sequence length="23" mass="2284">MPLLTGTIYALIGFAIGAGISFG</sequence>
<keyword evidence="1" id="KW-0812">Transmembrane</keyword>
<feature type="transmembrane region" description="Helical" evidence="1">
    <location>
        <begin position="6"/>
        <end position="22"/>
    </location>
</feature>
<name>A0A382JGH2_9ZZZZ</name>
<reference evidence="2" key="1">
    <citation type="submission" date="2018-05" db="EMBL/GenBank/DDBJ databases">
        <authorList>
            <person name="Lanie J.A."/>
            <person name="Ng W.-L."/>
            <person name="Kazmierczak K.M."/>
            <person name="Andrzejewski T.M."/>
            <person name="Davidsen T.M."/>
            <person name="Wayne K.J."/>
            <person name="Tettelin H."/>
            <person name="Glass J.I."/>
            <person name="Rusch D."/>
            <person name="Podicherti R."/>
            <person name="Tsui H.-C.T."/>
            <person name="Winkler M.E."/>
        </authorList>
    </citation>
    <scope>NUCLEOTIDE SEQUENCE</scope>
</reference>
<feature type="non-terminal residue" evidence="2">
    <location>
        <position position="23"/>
    </location>
</feature>
<keyword evidence="1" id="KW-1133">Transmembrane helix</keyword>
<keyword evidence="1" id="KW-0472">Membrane</keyword>
<accession>A0A382JGH2</accession>
<dbReference type="AlphaFoldDB" id="A0A382JGH2"/>
<evidence type="ECO:0000256" key="1">
    <source>
        <dbReference type="SAM" id="Phobius"/>
    </source>
</evidence>
<evidence type="ECO:0000313" key="2">
    <source>
        <dbReference type="EMBL" id="SVC10799.1"/>
    </source>
</evidence>
<dbReference type="EMBL" id="UINC01074003">
    <property type="protein sequence ID" value="SVC10799.1"/>
    <property type="molecule type" value="Genomic_DNA"/>
</dbReference>
<gene>
    <name evidence="2" type="ORF">METZ01_LOCUS263653</name>
</gene>
<organism evidence="2">
    <name type="scientific">marine metagenome</name>
    <dbReference type="NCBI Taxonomy" id="408172"/>
    <lineage>
        <taxon>unclassified sequences</taxon>
        <taxon>metagenomes</taxon>
        <taxon>ecological metagenomes</taxon>
    </lineage>
</organism>
<proteinExistence type="predicted"/>
<protein>
    <submittedName>
        <fullName evidence="2">Uncharacterized protein</fullName>
    </submittedName>
</protein>